<evidence type="ECO:0000256" key="2">
    <source>
        <dbReference type="SAM" id="Phobius"/>
    </source>
</evidence>
<evidence type="ECO:0000313" key="3">
    <source>
        <dbReference type="EMBL" id="KAJ8963104.1"/>
    </source>
</evidence>
<keyword evidence="2" id="KW-1133">Transmembrane helix</keyword>
<dbReference type="Proteomes" id="UP001162162">
    <property type="component" value="Unassembled WGS sequence"/>
</dbReference>
<organism evidence="3 4">
    <name type="scientific">Aromia moschata</name>
    <dbReference type="NCBI Taxonomy" id="1265417"/>
    <lineage>
        <taxon>Eukaryota</taxon>
        <taxon>Metazoa</taxon>
        <taxon>Ecdysozoa</taxon>
        <taxon>Arthropoda</taxon>
        <taxon>Hexapoda</taxon>
        <taxon>Insecta</taxon>
        <taxon>Pterygota</taxon>
        <taxon>Neoptera</taxon>
        <taxon>Endopterygota</taxon>
        <taxon>Coleoptera</taxon>
        <taxon>Polyphaga</taxon>
        <taxon>Cucujiformia</taxon>
        <taxon>Chrysomeloidea</taxon>
        <taxon>Cerambycidae</taxon>
        <taxon>Cerambycinae</taxon>
        <taxon>Callichromatini</taxon>
        <taxon>Aromia</taxon>
    </lineage>
</organism>
<gene>
    <name evidence="3" type="ORF">NQ318_018569</name>
</gene>
<keyword evidence="2" id="KW-0812">Transmembrane</keyword>
<keyword evidence="4" id="KW-1185">Reference proteome</keyword>
<evidence type="ECO:0000256" key="1">
    <source>
        <dbReference type="SAM" id="MobiDB-lite"/>
    </source>
</evidence>
<proteinExistence type="predicted"/>
<feature type="region of interest" description="Disordered" evidence="1">
    <location>
        <begin position="1"/>
        <end position="23"/>
    </location>
</feature>
<reference evidence="3" key="1">
    <citation type="journal article" date="2023" name="Insect Mol. Biol.">
        <title>Genome sequencing provides insights into the evolution of gene families encoding plant cell wall-degrading enzymes in longhorned beetles.</title>
        <authorList>
            <person name="Shin N.R."/>
            <person name="Okamura Y."/>
            <person name="Kirsch R."/>
            <person name="Pauchet Y."/>
        </authorList>
    </citation>
    <scope>NUCLEOTIDE SEQUENCE</scope>
    <source>
        <strain evidence="3">AMC_N1</strain>
    </source>
</reference>
<comment type="caution">
    <text evidence="3">The sequence shown here is derived from an EMBL/GenBank/DDBJ whole genome shotgun (WGS) entry which is preliminary data.</text>
</comment>
<name>A0AAV8ZFN4_9CUCU</name>
<feature type="region of interest" description="Disordered" evidence="1">
    <location>
        <begin position="38"/>
        <end position="77"/>
    </location>
</feature>
<dbReference type="AlphaFoldDB" id="A0AAV8ZFN4"/>
<sequence>MSGEPDEMVIEPGGLPDEPPPFKMPSLEQMLAAIEKMPGLSDEDRDSLREGVLNREQGAGFGGLPQGGLPQGALPQTARGSNMTVELLLLFTFVSLIVFIFVFFGYKLYKSLVERERRKEEKKRQKLQKKKK</sequence>
<feature type="transmembrane region" description="Helical" evidence="2">
    <location>
        <begin position="87"/>
        <end position="109"/>
    </location>
</feature>
<protein>
    <submittedName>
        <fullName evidence="3">Uncharacterized protein</fullName>
    </submittedName>
</protein>
<dbReference type="EMBL" id="JAPWTK010000001">
    <property type="protein sequence ID" value="KAJ8963104.1"/>
    <property type="molecule type" value="Genomic_DNA"/>
</dbReference>
<keyword evidence="2" id="KW-0472">Membrane</keyword>
<accession>A0AAV8ZFN4</accession>
<evidence type="ECO:0000313" key="4">
    <source>
        <dbReference type="Proteomes" id="UP001162162"/>
    </source>
</evidence>
<feature type="compositionally biased region" description="Gly residues" evidence="1">
    <location>
        <begin position="59"/>
        <end position="70"/>
    </location>
</feature>